<dbReference type="InterPro" id="IPR036390">
    <property type="entry name" value="WH_DNA-bd_sf"/>
</dbReference>
<dbReference type="Pfam" id="PF00392">
    <property type="entry name" value="GntR"/>
    <property type="match status" value="1"/>
</dbReference>
<keyword evidence="2" id="KW-0238">DNA-binding</keyword>
<keyword evidence="1" id="KW-0805">Transcription regulation</keyword>
<keyword evidence="4" id="KW-0472">Membrane</keyword>
<dbReference type="SMART" id="SM00345">
    <property type="entry name" value="HTH_GNTR"/>
    <property type="match status" value="1"/>
</dbReference>
<sequence length="227" mass="24878">MPIPVTKQSVAPKRVLLRDVVRDQIRDAIMDGTLKPGETLQDEALQEWLGTSRTPIRDALNELARVGLIEMEPNRYTRVAMLHSDSEALEALAVLGVIYGGAAAIAIPALTAAQARELDKLLSQAIAGVKDADADRIRANVLTAYGKLVEHSKNTLLIKLFRETVDGLSYKIRVARLVQILDSESTVRFLNELSAAIAERDGLRGRRATDALFQLPNFRPGEEASGR</sequence>
<keyword evidence="4" id="KW-1133">Transmembrane helix</keyword>
<comment type="caution">
    <text evidence="6">The sequence shown here is derived from an EMBL/GenBank/DDBJ whole genome shotgun (WGS) entry which is preliminary data.</text>
</comment>
<dbReference type="InterPro" id="IPR011711">
    <property type="entry name" value="GntR_C"/>
</dbReference>
<dbReference type="RefSeq" id="WP_011185605.1">
    <property type="nucleotide sequence ID" value="NZ_LNZG01000011.1"/>
</dbReference>
<feature type="domain" description="HTH gntR-type" evidence="5">
    <location>
        <begin position="15"/>
        <end position="82"/>
    </location>
</feature>
<dbReference type="EMBL" id="LNZG01000011">
    <property type="protein sequence ID" value="ODA90552.1"/>
    <property type="molecule type" value="Genomic_DNA"/>
</dbReference>
<feature type="transmembrane region" description="Helical" evidence="4">
    <location>
        <begin position="91"/>
        <end position="113"/>
    </location>
</feature>
<dbReference type="InterPro" id="IPR000524">
    <property type="entry name" value="Tscrpt_reg_HTH_GntR"/>
</dbReference>
<dbReference type="CDD" id="cd07377">
    <property type="entry name" value="WHTH_GntR"/>
    <property type="match status" value="1"/>
</dbReference>
<dbReference type="OMA" id="GLIEMEP"/>
<evidence type="ECO:0000313" key="6">
    <source>
        <dbReference type="EMBL" id="ODA90552.1"/>
    </source>
</evidence>
<reference evidence="6 7" key="1">
    <citation type="submission" date="2015-11" db="EMBL/GenBank/DDBJ databases">
        <authorList>
            <person name="Zhang Y."/>
            <person name="Guo Z."/>
        </authorList>
    </citation>
    <scope>NUCLEOTIDE SEQUENCE [LARGE SCALE GENOMIC DNA]</scope>
    <source>
        <strain evidence="7">gdw1</strain>
    </source>
</reference>
<dbReference type="Gene3D" id="1.10.10.10">
    <property type="entry name" value="Winged helix-like DNA-binding domain superfamily/Winged helix DNA-binding domain"/>
    <property type="match status" value="1"/>
</dbReference>
<keyword evidence="3" id="KW-0804">Transcription</keyword>
<dbReference type="PROSITE" id="PS50949">
    <property type="entry name" value="HTH_GNTR"/>
    <property type="match status" value="1"/>
</dbReference>
<dbReference type="GO" id="GO:0003700">
    <property type="term" value="F:DNA-binding transcription factor activity"/>
    <property type="evidence" value="ECO:0007669"/>
    <property type="project" value="InterPro"/>
</dbReference>
<dbReference type="GO" id="GO:0003677">
    <property type="term" value="F:DNA binding"/>
    <property type="evidence" value="ECO:0007669"/>
    <property type="project" value="UniProtKB-KW"/>
</dbReference>
<dbReference type="Proteomes" id="UP000094426">
    <property type="component" value="Unassembled WGS sequence"/>
</dbReference>
<protein>
    <recommendedName>
        <fullName evidence="5">HTH gntR-type domain-containing protein</fullName>
    </recommendedName>
</protein>
<evidence type="ECO:0000313" key="7">
    <source>
        <dbReference type="Proteomes" id="UP000094426"/>
    </source>
</evidence>
<evidence type="ECO:0000256" key="1">
    <source>
        <dbReference type="ARBA" id="ARBA00023015"/>
    </source>
</evidence>
<name>A0A1E2SL20_LEIXY</name>
<dbReference type="AlphaFoldDB" id="A0A1E2SL20"/>
<proteinExistence type="predicted"/>
<gene>
    <name evidence="6" type="ORF">ATY41_09955</name>
</gene>
<accession>A0A1E2SL20</accession>
<dbReference type="OrthoDB" id="9816161at2"/>
<dbReference type="InterPro" id="IPR036388">
    <property type="entry name" value="WH-like_DNA-bd_sf"/>
</dbReference>
<dbReference type="InterPro" id="IPR008920">
    <property type="entry name" value="TF_FadR/GntR_C"/>
</dbReference>
<dbReference type="SUPFAM" id="SSF46785">
    <property type="entry name" value="Winged helix' DNA-binding domain"/>
    <property type="match status" value="1"/>
</dbReference>
<evidence type="ECO:0000259" key="5">
    <source>
        <dbReference type="PROSITE" id="PS50949"/>
    </source>
</evidence>
<dbReference type="PANTHER" id="PTHR43537">
    <property type="entry name" value="TRANSCRIPTIONAL REGULATOR, GNTR FAMILY"/>
    <property type="match status" value="1"/>
</dbReference>
<organism evidence="6 7">
    <name type="scientific">Leifsonia xyli subsp. xyli</name>
    <dbReference type="NCBI Taxonomy" id="59736"/>
    <lineage>
        <taxon>Bacteria</taxon>
        <taxon>Bacillati</taxon>
        <taxon>Actinomycetota</taxon>
        <taxon>Actinomycetes</taxon>
        <taxon>Micrococcales</taxon>
        <taxon>Microbacteriaceae</taxon>
        <taxon>Leifsonia</taxon>
    </lineage>
</organism>
<dbReference type="Pfam" id="PF07729">
    <property type="entry name" value="FCD"/>
    <property type="match status" value="1"/>
</dbReference>
<dbReference type="PANTHER" id="PTHR43537:SF24">
    <property type="entry name" value="GLUCONATE OPERON TRANSCRIPTIONAL REPRESSOR"/>
    <property type="match status" value="1"/>
</dbReference>
<dbReference type="Gene3D" id="1.20.120.530">
    <property type="entry name" value="GntR ligand-binding domain-like"/>
    <property type="match status" value="1"/>
</dbReference>
<evidence type="ECO:0000256" key="4">
    <source>
        <dbReference type="SAM" id="Phobius"/>
    </source>
</evidence>
<evidence type="ECO:0000256" key="2">
    <source>
        <dbReference type="ARBA" id="ARBA00023125"/>
    </source>
</evidence>
<evidence type="ECO:0000256" key="3">
    <source>
        <dbReference type="ARBA" id="ARBA00023163"/>
    </source>
</evidence>
<keyword evidence="4" id="KW-0812">Transmembrane</keyword>